<feature type="compositionally biased region" description="Gly residues" evidence="1">
    <location>
        <begin position="988"/>
        <end position="1000"/>
    </location>
</feature>
<dbReference type="RefSeq" id="XP_012158933.1">
    <property type="nucleotide sequence ID" value="XM_012303543.3"/>
</dbReference>
<dbReference type="EMBL" id="GAMC01020917">
    <property type="protein sequence ID" value="JAB85638.1"/>
    <property type="molecule type" value="mRNA"/>
</dbReference>
<feature type="compositionally biased region" description="Basic and acidic residues" evidence="1">
    <location>
        <begin position="1004"/>
        <end position="1014"/>
    </location>
</feature>
<evidence type="ECO:0000256" key="1">
    <source>
        <dbReference type="SAM" id="MobiDB-lite"/>
    </source>
</evidence>
<reference evidence="2" key="2">
    <citation type="journal article" date="2014" name="BMC Genomics">
        <title>A genomic perspective to assessing quality of mass-reared SIT flies used in Mediterranean fruit fly (Ceratitis capitata) eradication in California.</title>
        <authorList>
            <person name="Calla B."/>
            <person name="Hall B."/>
            <person name="Hou S."/>
            <person name="Geib S.M."/>
        </authorList>
    </citation>
    <scope>NUCLEOTIDE SEQUENCE</scope>
</reference>
<dbReference type="KEGG" id="ccat:101462999"/>
<name>W8AMD3_CERCA</name>
<feature type="compositionally biased region" description="Basic and acidic residues" evidence="1">
    <location>
        <begin position="1316"/>
        <end position="1340"/>
    </location>
</feature>
<feature type="compositionally biased region" description="Low complexity" evidence="1">
    <location>
        <begin position="70"/>
        <end position="86"/>
    </location>
</feature>
<protein>
    <submittedName>
        <fullName evidence="2">Uncharacterized protein</fullName>
    </submittedName>
</protein>
<evidence type="ECO:0000313" key="2">
    <source>
        <dbReference type="EMBL" id="JAB85638.1"/>
    </source>
</evidence>
<feature type="compositionally biased region" description="Basic and acidic residues" evidence="1">
    <location>
        <begin position="1036"/>
        <end position="1071"/>
    </location>
</feature>
<dbReference type="EMBL" id="GAMC01020911">
    <property type="protein sequence ID" value="JAB85644.1"/>
    <property type="molecule type" value="mRNA"/>
</dbReference>
<feature type="compositionally biased region" description="Polar residues" evidence="1">
    <location>
        <begin position="1192"/>
        <end position="1237"/>
    </location>
</feature>
<feature type="region of interest" description="Disordered" evidence="1">
    <location>
        <begin position="820"/>
        <end position="839"/>
    </location>
</feature>
<dbReference type="GeneID" id="101462999"/>
<feature type="region of interest" description="Disordered" evidence="1">
    <location>
        <begin position="954"/>
        <end position="1410"/>
    </location>
</feature>
<feature type="compositionally biased region" description="Basic and acidic residues" evidence="1">
    <location>
        <begin position="859"/>
        <end position="880"/>
    </location>
</feature>
<accession>W8AMD3</accession>
<feature type="compositionally biased region" description="Basic and acidic residues" evidence="1">
    <location>
        <begin position="788"/>
        <end position="811"/>
    </location>
</feature>
<feature type="compositionally biased region" description="Basic and acidic residues" evidence="1">
    <location>
        <begin position="1082"/>
        <end position="1092"/>
    </location>
</feature>
<feature type="region of interest" description="Disordered" evidence="1">
    <location>
        <begin position="1429"/>
        <end position="1460"/>
    </location>
</feature>
<dbReference type="OrthoDB" id="6512771at2759"/>
<feature type="compositionally biased region" description="Polar residues" evidence="1">
    <location>
        <begin position="1447"/>
        <end position="1460"/>
    </location>
</feature>
<feature type="region of interest" description="Disordered" evidence="1">
    <location>
        <begin position="63"/>
        <end position="128"/>
    </location>
</feature>
<sequence length="1560" mass="175459">MAVQNQNLPQKSKNLTTKALAATATTNSNITQPLAKTRTKFGQAATATATSFTEMGHNTQASVGGGGSVAAGQPTTSTTPTAAAGAVISNGGGPRVSFNRDVHVKRIGKHPNDLTNYETTNLQPPQKTIPSYHQLPADLSEESIRKEAALVLAQAERHKSKAENGDNIPTFKVRTKRSGDSNPKKFHSLPTRKKKAPAKPVSRSVSDAAAKKPAKRPSIFNIFSRRSDTNVNQVERDPRFEDSGGRRLVRSKSDVGSYNKEERKYKKSLKDTKQTAATPAGLQSLNGSSKQQLINTPLSPIIENAQKEDYFAEQFNRERRKSDAITEREKHESGLSELLVRSRSQAEEDGSILGRGPISHAIRDKILCLQSKSQENMHSSQLPAQKLPLTKGVTVNGLAKRLSMERFSPPPPLSGPAFSYIRPNEGIMYAQLDHNEEDNRYRRDAIHSPQRELRTPLREYRSPARDLRDMRSPERDLPTNTMTLGRQSLDRTDFATSQNNMKNAYNYNTHNGRIGNSNGSSRIIIESSRALGTPGTYGSPNGAVGPTTIRITNSHSPSPWQQLSPRNLSDEDEGLGIETRKYYEDETPTLLQTRSSKSPAEPPIVPVIRSITPTHENGYDTRAYQSPNRDEQGNDIGYRRDEAVNDIGYRRARLESRILTRRFGEPTTLERNGYHREVENSPERFERNGYQRNTGLSPERNREIREESAYHRYLSPERERESYEPRFHKMETSEILNKYSPERSHLDIIAPTTVPVTTPTLEKTSRYKHTKYYDDGRGGVKEVYERETHLDADGKPHVRETRHRERMDGSIERQQIQDYEPKSLDSQLTSTDQYRSSPENMKRYDTNAAHMQDWHGSSLKRDKLQQRSFDKGDSGIENDFRKESFNGELTSRWRKRTIADDIKASEAFLRKERRHIEQLHAPRRRDSYVYRERSIDDGSHYDPHLDKYPVAASTLRRKDQQSQTPGNDTLKRNKKLGGFEKVKQLFTGGSGGGGGSGSGSEGSKSGKKESDRHTRATSSTATVLTNSSVNTARTGLAKDKDKTDSSGGEKERDRYMVKEEEMRSRYSEHRGSGGSPALTTVLHDEAMREPKATDISMRRRLSTPKASPLLLKRTSSDKPKKESPLAKPEKVSWFKSLDRRSKSKSKEKLDVSVNGQSESSTMKRTKNSTRATTAPPPIPPKNLRFFGDTDLDSNPPTITKANTTLKTRPSVPSTLNRSQKYSQSAYHLDRLNTNPQKSDYRRNLSAATQTSGVASSRHKSSSMHNLENGIGGDEVDFRKRRHYSRSRDLDDISESGSETEDQHKRPNGGVGGVRTLSRERLDRSHRYDDHTYRRSNDRHSTPLAMSTSTPNGIDGGGNERDGRRSHHQNHLMGPPKPARSAERRLTSAYSRERDRFPAESSGTEGESSLHSQRSVVYLHATTVGAIPQPYHLRRRSISRDDIRSNKSKPQPLQPMTRTVSRSVSMLAPWKPKLISEGYEINYSQEQNKRMASMPRKPHMGSSSTLTRTSKKSETPTTRTLRRNDHLKDDQSSLRHSSTTSASKSALSSNIRSVDGRRKIK</sequence>
<feature type="region of interest" description="Disordered" evidence="1">
    <location>
        <begin position="1486"/>
        <end position="1560"/>
    </location>
</feature>
<feature type="compositionally biased region" description="Basic and acidic residues" evidence="1">
    <location>
        <begin position="1114"/>
        <end position="1150"/>
    </location>
</feature>
<feature type="compositionally biased region" description="Low complexity" evidence="1">
    <location>
        <begin position="1533"/>
        <end position="1552"/>
    </location>
</feature>
<feature type="compositionally biased region" description="Basic residues" evidence="1">
    <location>
        <begin position="184"/>
        <end position="197"/>
    </location>
</feature>
<feature type="compositionally biased region" description="Polar residues" evidence="1">
    <location>
        <begin position="1016"/>
        <end position="1033"/>
    </location>
</feature>
<feature type="compositionally biased region" description="Basic and acidic residues" evidence="1">
    <location>
        <begin position="1521"/>
        <end position="1532"/>
    </location>
</feature>
<feature type="compositionally biased region" description="Basic and acidic residues" evidence="1">
    <location>
        <begin position="259"/>
        <end position="273"/>
    </location>
</feature>
<feature type="region of interest" description="Disordered" evidence="1">
    <location>
        <begin position="156"/>
        <end position="284"/>
    </location>
</feature>
<feature type="region of interest" description="Disordered" evidence="1">
    <location>
        <begin position="609"/>
        <end position="636"/>
    </location>
</feature>
<feature type="compositionally biased region" description="Polar residues" evidence="1">
    <location>
        <begin position="1400"/>
        <end position="1410"/>
    </location>
</feature>
<feature type="compositionally biased region" description="Basic and acidic residues" evidence="1">
    <location>
        <begin position="234"/>
        <end position="245"/>
    </location>
</feature>
<dbReference type="CTD" id="35866"/>
<feature type="compositionally biased region" description="Polar residues" evidence="1">
    <location>
        <begin position="824"/>
        <end position="839"/>
    </location>
</feature>
<reference evidence="2" key="1">
    <citation type="submission" date="2013-07" db="EMBL/GenBank/DDBJ databases">
        <authorList>
            <person name="Geib S."/>
        </authorList>
    </citation>
    <scope>NUCLEOTIDE SEQUENCE</scope>
</reference>
<organism evidence="2">
    <name type="scientific">Ceratitis capitata</name>
    <name type="common">Mediterranean fruit fly</name>
    <name type="synonym">Tephritis capitata</name>
    <dbReference type="NCBI Taxonomy" id="7213"/>
    <lineage>
        <taxon>Eukaryota</taxon>
        <taxon>Metazoa</taxon>
        <taxon>Ecdysozoa</taxon>
        <taxon>Arthropoda</taxon>
        <taxon>Hexapoda</taxon>
        <taxon>Insecta</taxon>
        <taxon>Pterygota</taxon>
        <taxon>Neoptera</taxon>
        <taxon>Endopterygota</taxon>
        <taxon>Diptera</taxon>
        <taxon>Brachycera</taxon>
        <taxon>Muscomorpha</taxon>
        <taxon>Tephritoidea</taxon>
        <taxon>Tephritidae</taxon>
        <taxon>Ceratitis</taxon>
        <taxon>Ceratitis</taxon>
    </lineage>
</organism>
<feature type="compositionally biased region" description="Basic and acidic residues" evidence="1">
    <location>
        <begin position="1379"/>
        <end position="1397"/>
    </location>
</feature>
<feature type="compositionally biased region" description="Polar residues" evidence="1">
    <location>
        <begin position="1153"/>
        <end position="1172"/>
    </location>
</feature>
<feature type="compositionally biased region" description="Polar residues" evidence="1">
    <location>
        <begin position="1245"/>
        <end position="1254"/>
    </location>
</feature>
<feature type="compositionally biased region" description="Polar residues" evidence="1">
    <location>
        <begin position="113"/>
        <end position="128"/>
    </location>
</feature>
<feature type="compositionally biased region" description="Polar residues" evidence="1">
    <location>
        <begin position="274"/>
        <end position="284"/>
    </location>
</feature>
<feature type="region of interest" description="Disordered" evidence="1">
    <location>
        <begin position="788"/>
        <end position="814"/>
    </location>
</feature>
<proteinExistence type="evidence at transcript level"/>
<feature type="region of interest" description="Disordered" evidence="1">
    <location>
        <begin position="855"/>
        <end position="880"/>
    </location>
</feature>